<name>A0ABS7T281_9GAMM</name>
<evidence type="ECO:0000313" key="3">
    <source>
        <dbReference type="Proteomes" id="UP001430954"/>
    </source>
</evidence>
<proteinExistence type="predicted"/>
<reference evidence="2 3" key="1">
    <citation type="submission" date="2021-09" db="EMBL/GenBank/DDBJ databases">
        <title>Lysobacter sp. 13A isolated from the river sediment.</title>
        <authorList>
            <person name="Liu H."/>
            <person name="Li S."/>
            <person name="Mao S."/>
        </authorList>
    </citation>
    <scope>NUCLEOTIDE SEQUENCE [LARGE SCALE GENOMIC DNA]</scope>
    <source>
        <strain evidence="2 3">13A</strain>
    </source>
</reference>
<dbReference type="RefSeq" id="WP_223674207.1">
    <property type="nucleotide sequence ID" value="NZ_JAINZW010000001.1"/>
</dbReference>
<evidence type="ECO:0000256" key="1">
    <source>
        <dbReference type="SAM" id="SignalP"/>
    </source>
</evidence>
<sequence length="259" mass="25603">MKVRTTLLAIALGSLFSTAAFAEGDDATIYSDWDMLNSIYVIGDIYAYGEIRVASESGALVDQDQLTEGNVSYGDGDNSASASGDALSAASGNIGANIAAGVGNAQANDVALSSVDGDRVFASAMVFNSQTTAINGATDYPSGPDNQLFNDASVSDNVLSGASGNIGLNVAAGVGNAQSNGMAASVNSSGTIAKASADSEQFTIFNELLANCDLDNTASLSGAALSSAVGNIGVNIAAGVGNAQHNGLSIAVASCGTCD</sequence>
<evidence type="ECO:0000313" key="2">
    <source>
        <dbReference type="EMBL" id="MBZ4037983.1"/>
    </source>
</evidence>
<comment type="caution">
    <text evidence="2">The sequence shown here is derived from an EMBL/GenBank/DDBJ whole genome shotgun (WGS) entry which is preliminary data.</text>
</comment>
<evidence type="ECO:0008006" key="4">
    <source>
        <dbReference type="Google" id="ProtNLM"/>
    </source>
</evidence>
<feature type="signal peptide" evidence="1">
    <location>
        <begin position="1"/>
        <end position="22"/>
    </location>
</feature>
<keyword evidence="1" id="KW-0732">Signal</keyword>
<dbReference type="EMBL" id="JAINZW010000001">
    <property type="protein sequence ID" value="MBZ4037983.1"/>
    <property type="molecule type" value="Genomic_DNA"/>
</dbReference>
<protein>
    <recommendedName>
        <fullName evidence="4">Cell surface protein</fullName>
    </recommendedName>
</protein>
<accession>A0ABS7T281</accession>
<organism evidence="2 3">
    <name type="scientific">Novilysobacter selenitireducens</name>
    <dbReference type="NCBI Taxonomy" id="2872639"/>
    <lineage>
        <taxon>Bacteria</taxon>
        <taxon>Pseudomonadati</taxon>
        <taxon>Pseudomonadota</taxon>
        <taxon>Gammaproteobacteria</taxon>
        <taxon>Lysobacterales</taxon>
        <taxon>Lysobacteraceae</taxon>
        <taxon>Novilysobacter</taxon>
    </lineage>
</organism>
<dbReference type="Proteomes" id="UP001430954">
    <property type="component" value="Unassembled WGS sequence"/>
</dbReference>
<keyword evidence="3" id="KW-1185">Reference proteome</keyword>
<gene>
    <name evidence="2" type="ORF">K6753_00350</name>
</gene>
<feature type="chain" id="PRO_5046276193" description="Cell surface protein" evidence="1">
    <location>
        <begin position="23"/>
        <end position="259"/>
    </location>
</feature>